<name>A0A1Y0SX13_9CAUD</name>
<keyword evidence="2" id="KW-1185">Reference proteome</keyword>
<accession>A0A1Y0SX13</accession>
<dbReference type="Proteomes" id="UP000221845">
    <property type="component" value="Segment"/>
</dbReference>
<evidence type="ECO:0000313" key="2">
    <source>
        <dbReference type="Proteomes" id="UP000221845"/>
    </source>
</evidence>
<reference evidence="1 2" key="1">
    <citation type="submission" date="2017-05" db="EMBL/GenBank/DDBJ databases">
        <authorList>
            <person name="Song R."/>
            <person name="Chenine A.L."/>
            <person name="Ruprecht R.M."/>
        </authorList>
    </citation>
    <scope>NUCLEOTIDE SEQUENCE [LARGE SCALE GENOMIC DNA]</scope>
</reference>
<protein>
    <submittedName>
        <fullName evidence="1">Uncharacterized protein</fullName>
    </submittedName>
</protein>
<proteinExistence type="predicted"/>
<evidence type="ECO:0000313" key="1">
    <source>
        <dbReference type="EMBL" id="ARV77134.1"/>
    </source>
</evidence>
<sequence>MSSNTTLYVVLGVQLPYGYFTEEERDGLDPFRDNTHKREVGQKDGITVIEDGMCGGYTVVGHVLAKARMDEGDGLENSILSLDGLEAKTKVVYDKLVTHFGITLPRVVPIVLTHYS</sequence>
<organism evidence="1 2">
    <name type="scientific">Pseudomonas phage Skulduggery</name>
    <dbReference type="NCBI Taxonomy" id="2006671"/>
    <lineage>
        <taxon>Viruses</taxon>
        <taxon>Duplodnaviria</taxon>
        <taxon>Heunggongvirae</taxon>
        <taxon>Uroviricota</taxon>
        <taxon>Caudoviricetes</taxon>
        <taxon>Skulduggeryvirus</taxon>
        <taxon>Skulduggeryvirus skulduggery</taxon>
    </lineage>
</organism>
<dbReference type="EMBL" id="MF042361">
    <property type="protein sequence ID" value="ARV77134.1"/>
    <property type="molecule type" value="Genomic_DNA"/>
</dbReference>
<gene>
    <name evidence="1" type="ORF">SKUL_35</name>
</gene>